<dbReference type="PANTHER" id="PTHR30026">
    <property type="entry name" value="OUTER MEMBRANE PROTEIN TOLC"/>
    <property type="match status" value="1"/>
</dbReference>
<sequence>MKLNNSQLRVQQMEVDLSNAELEGTKSGFLPKVSLSHTAFFTSDPLNAFGFKLQQQAVTMEDFNPVLLNNPDDMTHFNSKLAVQQPILNFDVYAARRALREKIKANQYQKQFAEDMLVVEIQKAYSNLQFLYEAKKAVEKGQAAYQEVLRNTKNMEQQGYAKASDVLLVQVGLSEVQNKGIDIDNNISNLSDYLNWLMGKPSKEIYIPTETLVQKSLPNEQQVFSQDRADIKAMRSGLEAQWQMVDMNKKKLLPRINAFGEYNFNDKNIVGFGSNAYLAGISLSWDLFNGNETNNKIKQSKISYAKSESEFQVYVEKNELELQKAKRELTANQAKITLNATAYQQSVESLRIIENRYGQGLEKTADLLVAQAKTIEKQVALLEAIKDYNLSIIQINFLTQRSN</sequence>
<evidence type="ECO:0000256" key="5">
    <source>
        <dbReference type="ARBA" id="ARBA00022692"/>
    </source>
</evidence>
<dbReference type="Gene3D" id="1.20.1600.10">
    <property type="entry name" value="Outer membrane efflux proteins (OEP)"/>
    <property type="match status" value="1"/>
</dbReference>
<dbReference type="InterPro" id="IPR051906">
    <property type="entry name" value="TolC-like"/>
</dbReference>
<evidence type="ECO:0000313" key="9">
    <source>
        <dbReference type="Proteomes" id="UP001500101"/>
    </source>
</evidence>
<keyword evidence="9" id="KW-1185">Reference proteome</keyword>
<keyword evidence="5" id="KW-0812">Transmembrane</keyword>
<protein>
    <submittedName>
        <fullName evidence="8">TolC family protein</fullName>
    </submittedName>
</protein>
<dbReference type="Proteomes" id="UP001500101">
    <property type="component" value="Unassembled WGS sequence"/>
</dbReference>
<dbReference type="SUPFAM" id="SSF56954">
    <property type="entry name" value="Outer membrane efflux proteins (OEP)"/>
    <property type="match status" value="1"/>
</dbReference>
<evidence type="ECO:0000256" key="3">
    <source>
        <dbReference type="ARBA" id="ARBA00022448"/>
    </source>
</evidence>
<evidence type="ECO:0000256" key="2">
    <source>
        <dbReference type="ARBA" id="ARBA00007613"/>
    </source>
</evidence>
<evidence type="ECO:0000256" key="4">
    <source>
        <dbReference type="ARBA" id="ARBA00022452"/>
    </source>
</evidence>
<organism evidence="8 9">
    <name type="scientific">Sphingobacterium kyonggiense</name>
    <dbReference type="NCBI Taxonomy" id="714075"/>
    <lineage>
        <taxon>Bacteria</taxon>
        <taxon>Pseudomonadati</taxon>
        <taxon>Bacteroidota</taxon>
        <taxon>Sphingobacteriia</taxon>
        <taxon>Sphingobacteriales</taxon>
        <taxon>Sphingobacteriaceae</taxon>
        <taxon>Sphingobacterium</taxon>
    </lineage>
</organism>
<comment type="subcellular location">
    <subcellularLocation>
        <location evidence="1">Cell outer membrane</location>
    </subcellularLocation>
</comment>
<dbReference type="EMBL" id="BAAAZI010000006">
    <property type="protein sequence ID" value="GAA4139314.1"/>
    <property type="molecule type" value="Genomic_DNA"/>
</dbReference>
<evidence type="ECO:0000313" key="8">
    <source>
        <dbReference type="EMBL" id="GAA4139314.1"/>
    </source>
</evidence>
<accession>A0ABP7YPB2</accession>
<keyword evidence="4" id="KW-1134">Transmembrane beta strand</keyword>
<keyword evidence="3" id="KW-0813">Transport</keyword>
<dbReference type="InterPro" id="IPR003423">
    <property type="entry name" value="OMP_efflux"/>
</dbReference>
<evidence type="ECO:0000256" key="7">
    <source>
        <dbReference type="ARBA" id="ARBA00023237"/>
    </source>
</evidence>
<evidence type="ECO:0000256" key="6">
    <source>
        <dbReference type="ARBA" id="ARBA00023136"/>
    </source>
</evidence>
<reference evidence="9" key="1">
    <citation type="journal article" date="2019" name="Int. J. Syst. Evol. Microbiol.">
        <title>The Global Catalogue of Microorganisms (GCM) 10K type strain sequencing project: providing services to taxonomists for standard genome sequencing and annotation.</title>
        <authorList>
            <consortium name="The Broad Institute Genomics Platform"/>
            <consortium name="The Broad Institute Genome Sequencing Center for Infectious Disease"/>
            <person name="Wu L."/>
            <person name="Ma J."/>
        </authorList>
    </citation>
    <scope>NUCLEOTIDE SEQUENCE [LARGE SCALE GENOMIC DNA]</scope>
    <source>
        <strain evidence="9">JCM 16704</strain>
    </source>
</reference>
<evidence type="ECO:0000256" key="1">
    <source>
        <dbReference type="ARBA" id="ARBA00004442"/>
    </source>
</evidence>
<proteinExistence type="inferred from homology"/>
<dbReference type="PANTHER" id="PTHR30026:SF20">
    <property type="entry name" value="OUTER MEMBRANE PROTEIN TOLC"/>
    <property type="match status" value="1"/>
</dbReference>
<comment type="caution">
    <text evidence="8">The sequence shown here is derived from an EMBL/GenBank/DDBJ whole genome shotgun (WGS) entry which is preliminary data.</text>
</comment>
<gene>
    <name evidence="8" type="ORF">GCM10022216_17390</name>
</gene>
<dbReference type="Pfam" id="PF02321">
    <property type="entry name" value="OEP"/>
    <property type="match status" value="2"/>
</dbReference>
<comment type="similarity">
    <text evidence="2">Belongs to the outer membrane factor (OMF) (TC 1.B.17) family.</text>
</comment>
<keyword evidence="6" id="KW-0472">Membrane</keyword>
<name>A0ABP7YPB2_9SPHI</name>
<keyword evidence="7" id="KW-0998">Cell outer membrane</keyword>